<evidence type="ECO:0000313" key="2">
    <source>
        <dbReference type="Proteomes" id="UP000095282"/>
    </source>
</evidence>
<feature type="compositionally biased region" description="Basic residues" evidence="1">
    <location>
        <begin position="71"/>
        <end position="80"/>
    </location>
</feature>
<keyword evidence="2" id="KW-1185">Reference proteome</keyword>
<organism evidence="2 3">
    <name type="scientific">Caenorhabditis tropicalis</name>
    <dbReference type="NCBI Taxonomy" id="1561998"/>
    <lineage>
        <taxon>Eukaryota</taxon>
        <taxon>Metazoa</taxon>
        <taxon>Ecdysozoa</taxon>
        <taxon>Nematoda</taxon>
        <taxon>Chromadorea</taxon>
        <taxon>Rhabditida</taxon>
        <taxon>Rhabditina</taxon>
        <taxon>Rhabditomorpha</taxon>
        <taxon>Rhabditoidea</taxon>
        <taxon>Rhabditidae</taxon>
        <taxon>Peloderinae</taxon>
        <taxon>Caenorhabditis</taxon>
    </lineage>
</organism>
<sequence>MAHRNFFFYICIFTIPETFYVHQHDAEPKSAITNAARTIKRQEEDVIATRRKQRKESGESREGRDGGGVSRKGHLIRSTV</sequence>
<feature type="region of interest" description="Disordered" evidence="1">
    <location>
        <begin position="43"/>
        <end position="80"/>
    </location>
</feature>
<dbReference type="WBParaSite" id="Csp11.Scaffold534.g3218.t1">
    <property type="protein sequence ID" value="Csp11.Scaffold534.g3218.t1"/>
    <property type="gene ID" value="Csp11.Scaffold534.g3218"/>
</dbReference>
<name>A0A1I7T7P7_9PELO</name>
<evidence type="ECO:0000313" key="3">
    <source>
        <dbReference type="WBParaSite" id="Csp11.Scaffold534.g3218.t1"/>
    </source>
</evidence>
<feature type="compositionally biased region" description="Basic and acidic residues" evidence="1">
    <location>
        <begin position="55"/>
        <end position="65"/>
    </location>
</feature>
<dbReference type="Proteomes" id="UP000095282">
    <property type="component" value="Unplaced"/>
</dbReference>
<accession>A0A1I7T7P7</accession>
<evidence type="ECO:0000256" key="1">
    <source>
        <dbReference type="SAM" id="MobiDB-lite"/>
    </source>
</evidence>
<dbReference type="AlphaFoldDB" id="A0A1I7T7P7"/>
<proteinExistence type="predicted"/>
<protein>
    <submittedName>
        <fullName evidence="3">Secreted protein</fullName>
    </submittedName>
</protein>
<reference evidence="3" key="1">
    <citation type="submission" date="2016-11" db="UniProtKB">
        <authorList>
            <consortium name="WormBaseParasite"/>
        </authorList>
    </citation>
    <scope>IDENTIFICATION</scope>
</reference>